<evidence type="ECO:0000256" key="10">
    <source>
        <dbReference type="ARBA" id="ARBA00049406"/>
    </source>
</evidence>
<dbReference type="EMBL" id="QSAJ01000044">
    <property type="protein sequence ID" value="RGW49854.1"/>
    <property type="molecule type" value="Genomic_DNA"/>
</dbReference>
<dbReference type="SUPFAM" id="SSF143548">
    <property type="entry name" value="Serine metabolism enzymes domain"/>
    <property type="match status" value="1"/>
</dbReference>
<dbReference type="InterPro" id="IPR005131">
    <property type="entry name" value="Ser_deHydtase_bsu"/>
</dbReference>
<evidence type="ECO:0000313" key="19">
    <source>
        <dbReference type="EMBL" id="RHA68444.1"/>
    </source>
</evidence>
<evidence type="ECO:0000259" key="13">
    <source>
        <dbReference type="PROSITE" id="PS51671"/>
    </source>
</evidence>
<organism evidence="14 22">
    <name type="scientific">Dorea formicigenerans</name>
    <dbReference type="NCBI Taxonomy" id="39486"/>
    <lineage>
        <taxon>Bacteria</taxon>
        <taxon>Bacillati</taxon>
        <taxon>Bacillota</taxon>
        <taxon>Clostridia</taxon>
        <taxon>Lachnospirales</taxon>
        <taxon>Lachnospiraceae</taxon>
        <taxon>Dorea</taxon>
    </lineage>
</organism>
<dbReference type="InterPro" id="IPR051318">
    <property type="entry name" value="Fe-S_L-Ser"/>
</dbReference>
<dbReference type="Pfam" id="PF01842">
    <property type="entry name" value="ACT"/>
    <property type="match status" value="1"/>
</dbReference>
<dbReference type="UniPathway" id="UPA00138"/>
<dbReference type="InterPro" id="IPR029009">
    <property type="entry name" value="ASB_dom_sf"/>
</dbReference>
<evidence type="ECO:0000256" key="11">
    <source>
        <dbReference type="PIRNR" id="PIRNR036692"/>
    </source>
</evidence>
<comment type="pathway">
    <text evidence="2 11">Carbohydrate biosynthesis; gluconeogenesis.</text>
</comment>
<evidence type="ECO:0000256" key="12">
    <source>
        <dbReference type="RuleBase" id="RU366059"/>
    </source>
</evidence>
<evidence type="ECO:0000313" key="27">
    <source>
        <dbReference type="Proteomes" id="UP000285642"/>
    </source>
</evidence>
<dbReference type="GO" id="GO:0003941">
    <property type="term" value="F:L-serine ammonia-lyase activity"/>
    <property type="evidence" value="ECO:0007669"/>
    <property type="project" value="UniProtKB-UniRule"/>
</dbReference>
<dbReference type="Proteomes" id="UP000261208">
    <property type="component" value="Unassembled WGS sequence"/>
</dbReference>
<comment type="caution">
    <text evidence="14">The sequence shown here is derived from an EMBL/GenBank/DDBJ whole genome shotgun (WGS) entry which is preliminary data.</text>
</comment>
<dbReference type="Gene3D" id="3.30.70.260">
    <property type="match status" value="1"/>
</dbReference>
<evidence type="ECO:0000313" key="24">
    <source>
        <dbReference type="Proteomes" id="UP000266376"/>
    </source>
</evidence>
<dbReference type="Proteomes" id="UP000285666">
    <property type="component" value="Unassembled WGS sequence"/>
</dbReference>
<evidence type="ECO:0000256" key="4">
    <source>
        <dbReference type="ARBA" id="ARBA00022432"/>
    </source>
</evidence>
<keyword evidence="5 11" id="KW-0004">4Fe-4S</keyword>
<dbReference type="Gene3D" id="3.30.1330.90">
    <property type="entry name" value="D-3-phosphoglycerate dehydrogenase, domain 3"/>
    <property type="match status" value="1"/>
</dbReference>
<dbReference type="CDD" id="cd04903">
    <property type="entry name" value="ACT_LSD"/>
    <property type="match status" value="1"/>
</dbReference>
<dbReference type="NCBIfam" id="TIGR00719">
    <property type="entry name" value="sda_beta"/>
    <property type="match status" value="1"/>
</dbReference>
<dbReference type="Proteomes" id="UP000284883">
    <property type="component" value="Unassembled WGS sequence"/>
</dbReference>
<dbReference type="EMBL" id="QSEW01000002">
    <property type="protein sequence ID" value="RHA01784.1"/>
    <property type="molecule type" value="Genomic_DNA"/>
</dbReference>
<dbReference type="Proteomes" id="UP000284962">
    <property type="component" value="Unassembled WGS sequence"/>
</dbReference>
<keyword evidence="7 11" id="KW-0408">Iron</keyword>
<dbReference type="InterPro" id="IPR045865">
    <property type="entry name" value="ACT-like_dom_sf"/>
</dbReference>
<dbReference type="EMBL" id="QRVU01000039">
    <property type="protein sequence ID" value="RGS70030.1"/>
    <property type="molecule type" value="Genomic_DNA"/>
</dbReference>
<comment type="cofactor">
    <cofactor evidence="1 12">
        <name>[4Fe-4S] cluster</name>
        <dbReference type="ChEBI" id="CHEBI:49883"/>
    </cofactor>
</comment>
<dbReference type="PANTHER" id="PTHR30182">
    <property type="entry name" value="L-SERINE DEHYDRATASE"/>
    <property type="match status" value="1"/>
</dbReference>
<evidence type="ECO:0000313" key="21">
    <source>
        <dbReference type="EMBL" id="RHF77158.1"/>
    </source>
</evidence>
<keyword evidence="8 11" id="KW-0411">Iron-sulfur</keyword>
<feature type="domain" description="ACT" evidence="13">
    <location>
        <begin position="147"/>
        <end position="222"/>
    </location>
</feature>
<evidence type="ECO:0000313" key="28">
    <source>
        <dbReference type="Proteomes" id="UP000285666"/>
    </source>
</evidence>
<dbReference type="GO" id="GO:0046872">
    <property type="term" value="F:metal ion binding"/>
    <property type="evidence" value="ECO:0007669"/>
    <property type="project" value="UniProtKB-UniRule"/>
</dbReference>
<reference evidence="22 23" key="1">
    <citation type="submission" date="2018-08" db="EMBL/GenBank/DDBJ databases">
        <title>A genome reference for cultivated species of the human gut microbiota.</title>
        <authorList>
            <person name="Zou Y."/>
            <person name="Xue W."/>
            <person name="Luo G."/>
        </authorList>
    </citation>
    <scope>NUCLEOTIDE SEQUENCE [LARGE SCALE GENOMIC DNA]</scope>
    <source>
        <strain evidence="17 24">AF12-11</strain>
        <strain evidence="16 29">AF21-25</strain>
        <strain evidence="21 28">AM23-7AC</strain>
        <strain evidence="20 25">AM40-15AC</strain>
        <strain evidence="19 27">AM42-8</strain>
        <strain evidence="18 26">AM46-16</strain>
        <strain evidence="15 23">TF11-11</strain>
        <strain evidence="14 22">TM09-19AC</strain>
    </source>
</reference>
<comment type="catalytic activity">
    <reaction evidence="10 11 12">
        <text>L-serine = pyruvate + NH4(+)</text>
        <dbReference type="Rhea" id="RHEA:19169"/>
        <dbReference type="ChEBI" id="CHEBI:15361"/>
        <dbReference type="ChEBI" id="CHEBI:28938"/>
        <dbReference type="ChEBI" id="CHEBI:33384"/>
        <dbReference type="EC" id="4.3.1.17"/>
    </reaction>
</comment>
<evidence type="ECO:0000256" key="2">
    <source>
        <dbReference type="ARBA" id="ARBA00004742"/>
    </source>
</evidence>
<dbReference type="GO" id="GO:0006094">
    <property type="term" value="P:gluconeogenesis"/>
    <property type="evidence" value="ECO:0007669"/>
    <property type="project" value="UniProtKB-UniRule"/>
</dbReference>
<evidence type="ECO:0000313" key="20">
    <source>
        <dbReference type="EMBL" id="RHB36741.1"/>
    </source>
</evidence>
<evidence type="ECO:0000313" key="15">
    <source>
        <dbReference type="EMBL" id="RGK44070.1"/>
    </source>
</evidence>
<dbReference type="Proteomes" id="UP000260664">
    <property type="component" value="Unassembled WGS sequence"/>
</dbReference>
<dbReference type="PIRSF" id="PIRSF036692">
    <property type="entry name" value="SDH_B"/>
    <property type="match status" value="1"/>
</dbReference>
<dbReference type="SUPFAM" id="SSF55021">
    <property type="entry name" value="ACT-like"/>
    <property type="match status" value="1"/>
</dbReference>
<dbReference type="InterPro" id="IPR002912">
    <property type="entry name" value="ACT_dom"/>
</dbReference>
<evidence type="ECO:0000313" key="14">
    <source>
        <dbReference type="EMBL" id="RGI85654.1"/>
    </source>
</evidence>
<proteinExistence type="inferred from homology"/>
<dbReference type="InterPro" id="IPR004643">
    <property type="entry name" value="Fe-S_L-Ser_bsu"/>
</dbReference>
<dbReference type="Proteomes" id="UP000285981">
    <property type="component" value="Unassembled WGS sequence"/>
</dbReference>
<dbReference type="RefSeq" id="WP_117494375.1">
    <property type="nucleotide sequence ID" value="NZ_JAAIOE010000032.1"/>
</dbReference>
<evidence type="ECO:0000256" key="6">
    <source>
        <dbReference type="ARBA" id="ARBA00022723"/>
    </source>
</evidence>
<evidence type="ECO:0000256" key="5">
    <source>
        <dbReference type="ARBA" id="ARBA00022485"/>
    </source>
</evidence>
<dbReference type="EMBL" id="QSOI01000003">
    <property type="protein sequence ID" value="RGI85654.1"/>
    <property type="molecule type" value="Genomic_DNA"/>
</dbReference>
<dbReference type="EMBL" id="QRHN01000017">
    <property type="protein sequence ID" value="RHF77158.1"/>
    <property type="molecule type" value="Genomic_DNA"/>
</dbReference>
<dbReference type="AlphaFoldDB" id="A0A3E4F8M8"/>
<comment type="similarity">
    <text evidence="3 11 12">Belongs to the iron-sulfur dependent L-serine dehydratase family.</text>
</comment>
<evidence type="ECO:0000313" key="17">
    <source>
        <dbReference type="EMBL" id="RGW49854.1"/>
    </source>
</evidence>
<dbReference type="PROSITE" id="PS51671">
    <property type="entry name" value="ACT"/>
    <property type="match status" value="1"/>
</dbReference>
<evidence type="ECO:0000313" key="23">
    <source>
        <dbReference type="Proteomes" id="UP000261208"/>
    </source>
</evidence>
<evidence type="ECO:0000256" key="9">
    <source>
        <dbReference type="ARBA" id="ARBA00023239"/>
    </source>
</evidence>
<evidence type="ECO:0000256" key="1">
    <source>
        <dbReference type="ARBA" id="ARBA00001966"/>
    </source>
</evidence>
<dbReference type="Proteomes" id="UP000266376">
    <property type="component" value="Unassembled WGS sequence"/>
</dbReference>
<dbReference type="Proteomes" id="UP000285642">
    <property type="component" value="Unassembled WGS sequence"/>
</dbReference>
<evidence type="ECO:0000313" key="22">
    <source>
        <dbReference type="Proteomes" id="UP000260664"/>
    </source>
</evidence>
<evidence type="ECO:0000313" key="26">
    <source>
        <dbReference type="Proteomes" id="UP000284962"/>
    </source>
</evidence>
<dbReference type="GO" id="GO:0051539">
    <property type="term" value="F:4 iron, 4 sulfur cluster binding"/>
    <property type="evidence" value="ECO:0007669"/>
    <property type="project" value="UniProtKB-UniRule"/>
</dbReference>
<evidence type="ECO:0000256" key="3">
    <source>
        <dbReference type="ARBA" id="ARBA00008636"/>
    </source>
</evidence>
<keyword evidence="6 11" id="KW-0479">Metal-binding</keyword>
<evidence type="ECO:0000313" key="29">
    <source>
        <dbReference type="Proteomes" id="UP000285981"/>
    </source>
</evidence>
<evidence type="ECO:0000256" key="8">
    <source>
        <dbReference type="ARBA" id="ARBA00023014"/>
    </source>
</evidence>
<dbReference type="FunFam" id="3.30.70.260:FF:000008">
    <property type="entry name" value="D-3-phosphoglycerate dehydrogenase, chloroplastic"/>
    <property type="match status" value="1"/>
</dbReference>
<dbReference type="EMBL" id="QSFS01000011">
    <property type="protein sequence ID" value="RHA68444.1"/>
    <property type="molecule type" value="Genomic_DNA"/>
</dbReference>
<evidence type="ECO:0000313" key="18">
    <source>
        <dbReference type="EMBL" id="RHA01784.1"/>
    </source>
</evidence>
<name>A0A3E4F8M8_9FIRM</name>
<keyword evidence="4 11" id="KW-0312">Gluconeogenesis</keyword>
<dbReference type="Pfam" id="PF03315">
    <property type="entry name" value="SDH_beta"/>
    <property type="match status" value="1"/>
</dbReference>
<protein>
    <recommendedName>
        <fullName evidence="11">L-serine deaminase</fullName>
    </recommendedName>
</protein>
<dbReference type="PANTHER" id="PTHR30182:SF12">
    <property type="entry name" value="L-SERINE DEHYDRATASE, BETA CHAIN-RELATED"/>
    <property type="match status" value="1"/>
</dbReference>
<evidence type="ECO:0000256" key="7">
    <source>
        <dbReference type="ARBA" id="ARBA00023004"/>
    </source>
</evidence>
<keyword evidence="9 11" id="KW-0456">Lyase</keyword>
<gene>
    <name evidence="14" type="primary">sdaAB</name>
    <name evidence="21" type="ORF">DW658_11970</name>
    <name evidence="20" type="ORF">DW885_12255</name>
    <name evidence="19" type="ORF">DW924_10530</name>
    <name evidence="18" type="ORF">DW957_03115</name>
    <name evidence="17" type="ORF">DWV67_13805</name>
    <name evidence="16" type="ORF">DWX78_08785</name>
    <name evidence="15" type="ORF">DXD10_14860</name>
    <name evidence="14" type="ORF">DXD84_02840</name>
</gene>
<dbReference type="EMBL" id="QSGQ01000009">
    <property type="protein sequence ID" value="RHB36741.1"/>
    <property type="molecule type" value="Genomic_DNA"/>
</dbReference>
<sequence length="223" mass="24169">MSSIFDILGPVMVGPSSSHTAGAVRIGYTARQLFGEPVKKAIVYLHGSFAATGEGHGTDKAIIAGLLGMKPDDLRIPDSFTVAKESGMEFVIDKKEIRGAHPNTARIIMENDADKKMVMQAYSIGGGRIRVSVLDGIEVDFSGESNTLIVRNMDRPGCITEVSAALSHEKINVATMQVFRHKRGGSAVMVVETDQFIPENVVNELKKKEDILEVISLNLEEGR</sequence>
<evidence type="ECO:0000313" key="16">
    <source>
        <dbReference type="EMBL" id="RGS70030.1"/>
    </source>
</evidence>
<dbReference type="EMBL" id="QSQQ01000025">
    <property type="protein sequence ID" value="RGK44070.1"/>
    <property type="molecule type" value="Genomic_DNA"/>
</dbReference>
<accession>A0A3E4F8M8</accession>
<evidence type="ECO:0000313" key="25">
    <source>
        <dbReference type="Proteomes" id="UP000284883"/>
    </source>
</evidence>